<keyword evidence="8" id="KW-0479">Metal-binding</keyword>
<dbReference type="InterPro" id="IPR012337">
    <property type="entry name" value="RNaseH-like_sf"/>
</dbReference>
<dbReference type="Gene3D" id="3.30.70.270">
    <property type="match status" value="2"/>
</dbReference>
<dbReference type="InterPro" id="IPR021109">
    <property type="entry name" value="Peptidase_aspartic_dom_sf"/>
</dbReference>
<dbReference type="SUPFAM" id="SSF53098">
    <property type="entry name" value="Ribonuclease H-like"/>
    <property type="match status" value="1"/>
</dbReference>
<dbReference type="PANTHER" id="PTHR37984:SF5">
    <property type="entry name" value="PROTEIN NYNRIN-LIKE"/>
    <property type="match status" value="1"/>
</dbReference>
<dbReference type="InterPro" id="IPR050951">
    <property type="entry name" value="Retrovirus_Pol_polyprotein"/>
</dbReference>
<keyword evidence="7" id="KW-0695">RNA-directed DNA polymerase</keyword>
<dbReference type="InterPro" id="IPR043128">
    <property type="entry name" value="Rev_trsase/Diguanyl_cyclase"/>
</dbReference>
<feature type="region of interest" description="Disordered" evidence="9">
    <location>
        <begin position="1385"/>
        <end position="1444"/>
    </location>
</feature>
<dbReference type="GO" id="GO:0004519">
    <property type="term" value="F:endonuclease activity"/>
    <property type="evidence" value="ECO:0007669"/>
    <property type="project" value="UniProtKB-KW"/>
</dbReference>
<dbReference type="InterPro" id="IPR036875">
    <property type="entry name" value="Znf_CCHC_sf"/>
</dbReference>
<dbReference type="Pfam" id="PF17917">
    <property type="entry name" value="RT_RNaseH"/>
    <property type="match status" value="1"/>
</dbReference>
<dbReference type="FunFam" id="3.30.420.10:FF:000032">
    <property type="entry name" value="Retrovirus-related Pol polyprotein from transposon 297-like Protein"/>
    <property type="match status" value="1"/>
</dbReference>
<dbReference type="GO" id="GO:0015074">
    <property type="term" value="P:DNA integration"/>
    <property type="evidence" value="ECO:0007669"/>
    <property type="project" value="InterPro"/>
</dbReference>
<dbReference type="InterPro" id="IPR043502">
    <property type="entry name" value="DNA/RNA_pol_sf"/>
</dbReference>
<dbReference type="CDD" id="cd01647">
    <property type="entry name" value="RT_LTR"/>
    <property type="match status" value="1"/>
</dbReference>
<dbReference type="FunFam" id="3.10.20.370:FF:000001">
    <property type="entry name" value="Retrovirus-related Pol polyprotein from transposon 17.6-like protein"/>
    <property type="match status" value="1"/>
</dbReference>
<feature type="compositionally biased region" description="Acidic residues" evidence="9">
    <location>
        <begin position="1385"/>
        <end position="1408"/>
    </location>
</feature>
<feature type="domain" description="Reverse transcriptase" evidence="11">
    <location>
        <begin position="566"/>
        <end position="744"/>
    </location>
</feature>
<dbReference type="Gene3D" id="2.40.70.10">
    <property type="entry name" value="Acid Proteases"/>
    <property type="match status" value="1"/>
</dbReference>
<dbReference type="FunFam" id="3.30.70.270:FF:000020">
    <property type="entry name" value="Transposon Tf2-6 polyprotein-like Protein"/>
    <property type="match status" value="1"/>
</dbReference>
<keyword evidence="2" id="KW-0808">Transferase</keyword>
<evidence type="ECO:0000259" key="10">
    <source>
        <dbReference type="PROSITE" id="PS50158"/>
    </source>
</evidence>
<dbReference type="SMART" id="SM00343">
    <property type="entry name" value="ZnF_C2HC"/>
    <property type="match status" value="2"/>
</dbReference>
<dbReference type="InterPro" id="IPR036397">
    <property type="entry name" value="RNaseH_sf"/>
</dbReference>
<dbReference type="GO" id="GO:0008270">
    <property type="term" value="F:zinc ion binding"/>
    <property type="evidence" value="ECO:0007669"/>
    <property type="project" value="UniProtKB-KW"/>
</dbReference>
<dbReference type="Gene3D" id="3.10.10.10">
    <property type="entry name" value="HIV Type 1 Reverse Transcriptase, subunit A, domain 1"/>
    <property type="match status" value="1"/>
</dbReference>
<evidence type="ECO:0000256" key="6">
    <source>
        <dbReference type="ARBA" id="ARBA00022801"/>
    </source>
</evidence>
<evidence type="ECO:0000256" key="5">
    <source>
        <dbReference type="ARBA" id="ARBA00022759"/>
    </source>
</evidence>
<accession>A0A2S2PH69</accession>
<dbReference type="CDD" id="cd00303">
    <property type="entry name" value="retropepsin_like"/>
    <property type="match status" value="1"/>
</dbReference>
<dbReference type="PANTHER" id="PTHR37984">
    <property type="entry name" value="PROTEIN CBG26694"/>
    <property type="match status" value="1"/>
</dbReference>
<dbReference type="EMBL" id="GGMR01015939">
    <property type="protein sequence ID" value="MBY28558.1"/>
    <property type="molecule type" value="Transcribed_RNA"/>
</dbReference>
<evidence type="ECO:0000256" key="4">
    <source>
        <dbReference type="ARBA" id="ARBA00022722"/>
    </source>
</evidence>
<dbReference type="InterPro" id="IPR000477">
    <property type="entry name" value="RT_dom"/>
</dbReference>
<feature type="domain" description="Integrase catalytic" evidence="12">
    <location>
        <begin position="1105"/>
        <end position="1262"/>
    </location>
</feature>
<evidence type="ECO:0000256" key="1">
    <source>
        <dbReference type="ARBA" id="ARBA00012493"/>
    </source>
</evidence>
<evidence type="ECO:0000256" key="3">
    <source>
        <dbReference type="ARBA" id="ARBA00022695"/>
    </source>
</evidence>
<dbReference type="GO" id="GO:0003964">
    <property type="term" value="F:RNA-directed DNA polymerase activity"/>
    <property type="evidence" value="ECO:0007669"/>
    <property type="project" value="UniProtKB-KW"/>
</dbReference>
<dbReference type="Pfam" id="PF00078">
    <property type="entry name" value="RVT_1"/>
    <property type="match status" value="1"/>
</dbReference>
<dbReference type="SUPFAM" id="SSF56672">
    <property type="entry name" value="DNA/RNA polymerases"/>
    <property type="match status" value="1"/>
</dbReference>
<dbReference type="Gene3D" id="4.10.60.10">
    <property type="entry name" value="Zinc finger, CCHC-type"/>
    <property type="match status" value="1"/>
</dbReference>
<organism evidence="13">
    <name type="scientific">Schizaphis graminum</name>
    <name type="common">Green bug aphid</name>
    <dbReference type="NCBI Taxonomy" id="13262"/>
    <lineage>
        <taxon>Eukaryota</taxon>
        <taxon>Metazoa</taxon>
        <taxon>Ecdysozoa</taxon>
        <taxon>Arthropoda</taxon>
        <taxon>Hexapoda</taxon>
        <taxon>Insecta</taxon>
        <taxon>Pterygota</taxon>
        <taxon>Neoptera</taxon>
        <taxon>Paraneoptera</taxon>
        <taxon>Hemiptera</taxon>
        <taxon>Sternorrhyncha</taxon>
        <taxon>Aphidomorpha</taxon>
        <taxon>Aphidoidea</taxon>
        <taxon>Aphididae</taxon>
        <taxon>Aphidini</taxon>
        <taxon>Schizaphis</taxon>
    </lineage>
</organism>
<name>A0A2S2PH69_SCHGA</name>
<evidence type="ECO:0000256" key="8">
    <source>
        <dbReference type="PROSITE-ProRule" id="PRU00047"/>
    </source>
</evidence>
<feature type="domain" description="CCHC-type" evidence="10">
    <location>
        <begin position="304"/>
        <end position="319"/>
    </location>
</feature>
<keyword evidence="6" id="KW-0378">Hydrolase</keyword>
<protein>
    <recommendedName>
        <fullName evidence="1">RNA-directed DNA polymerase</fullName>
        <ecNumber evidence="1">2.7.7.49</ecNumber>
    </recommendedName>
</protein>
<keyword evidence="8" id="KW-0863">Zinc-finger</keyword>
<dbReference type="EC" id="2.7.7.49" evidence="1"/>
<keyword evidence="4" id="KW-0540">Nuclease</keyword>
<dbReference type="SUPFAM" id="SSF57756">
    <property type="entry name" value="Retrovirus zinc finger-like domains"/>
    <property type="match status" value="1"/>
</dbReference>
<dbReference type="PROSITE" id="PS50158">
    <property type="entry name" value="ZF_CCHC"/>
    <property type="match status" value="2"/>
</dbReference>
<dbReference type="Pfam" id="PF17921">
    <property type="entry name" value="Integrase_H2C2"/>
    <property type="match status" value="1"/>
</dbReference>
<dbReference type="Gene3D" id="1.10.340.70">
    <property type="match status" value="1"/>
</dbReference>
<reference evidence="13" key="1">
    <citation type="submission" date="2018-04" db="EMBL/GenBank/DDBJ databases">
        <title>Transcriptome of Schizaphis graminum biotype I.</title>
        <authorList>
            <person name="Scully E.D."/>
            <person name="Geib S.M."/>
            <person name="Palmer N.A."/>
            <person name="Koch K."/>
            <person name="Bradshaw J."/>
            <person name="Heng-Moss T."/>
            <person name="Sarath G."/>
        </authorList>
    </citation>
    <scope>NUCLEOTIDE SEQUENCE</scope>
</reference>
<dbReference type="Pfam" id="PF13650">
    <property type="entry name" value="Asp_protease_2"/>
    <property type="match status" value="1"/>
</dbReference>
<dbReference type="InterPro" id="IPR001584">
    <property type="entry name" value="Integrase_cat-core"/>
</dbReference>
<dbReference type="CDD" id="cd09274">
    <property type="entry name" value="RNase_HI_RT_Ty3"/>
    <property type="match status" value="1"/>
</dbReference>
<feature type="domain" description="CCHC-type" evidence="10">
    <location>
        <begin position="283"/>
        <end position="298"/>
    </location>
</feature>
<evidence type="ECO:0000259" key="12">
    <source>
        <dbReference type="PROSITE" id="PS50994"/>
    </source>
</evidence>
<evidence type="ECO:0000256" key="9">
    <source>
        <dbReference type="SAM" id="MobiDB-lite"/>
    </source>
</evidence>
<keyword evidence="8" id="KW-0862">Zinc</keyword>
<dbReference type="InterPro" id="IPR041373">
    <property type="entry name" value="RT_RNaseH"/>
</dbReference>
<proteinExistence type="predicted"/>
<dbReference type="Gene3D" id="3.30.420.10">
    <property type="entry name" value="Ribonuclease H-like superfamily/Ribonuclease H"/>
    <property type="match status" value="1"/>
</dbReference>
<dbReference type="InterPro" id="IPR001878">
    <property type="entry name" value="Znf_CCHC"/>
</dbReference>
<keyword evidence="3" id="KW-0548">Nucleotidyltransferase</keyword>
<sequence length="1444" mass="162472">MTKDVVSTDAPKIISAPTYNELFALVTQLTEQVKVLAARSPTVQAEQAGAADVSTESDVAEYRVVPDLNKSVNKFTGRESSHEAENWIDDMNGIASANHWPIGYRLQFVRANLQGAARDWFIGRNFANWSDFEARFRMTFIRTLNTSDRYDLLKARTQKKEEHVMDYFQSKVRLCRDLPLPFPETRDHVLKGLYSREMALYALGRIHLTEEDLLGDLLEWSRMSEIHAYDNKQKSPKPFVRKPDVNLKAPKPTGLTWARTKPGASKVSDKTASATSGVVTAGCWICHKTGHLSRDCPSKRTNVCYGCGVEGHIRPNCPEREQASVAVSVKEAGSHPYRRIGRINGRDVDVLLDTGCHPVLIKASVAVSCGLSIKPVDKPLFGLGSTTVPSVRAVGVTGAAIAVDDVCPGEVTMLVVSDTVQVPDVIVGRSWLDLPEVAYHKFGGQLYIYRAESCDGMIDTTVNALGGDADYLHSVEMVGRPVVEPLVLEDFGYVDPQLSTDGQGKLIGLVNKYRGCFAKNLSELGCTPLMTVSINEVQNSRPVACRPYKTSQADRQEIAQIVKDWKRHGVVEETTSPYASPVLLVKQAGKSRLCVDYRRLNKQTIRQHYPLPDMLEQLEALATGRLFVQLDLASGYLQIPLTSEAAEKTAFITADTTGQFTRMPFGLSGAVAEFTRLMQRVLGPLQGKTVVNYLDDMVIDGRDWPDLFGKIELVLEQLKTAKLTLKPAKCMFGTTHIEFLGFRVGGGEIRPGQAKTRAVAEYPVPTDVHTVRRFLGLASFFRRFVPRFSVVAEPLTRLMRKGVAFNWGDEQEAAFRELQRCLVSEPVQVMFRTDAAITELHTDASASGLGAVLLQAHEQGGALHVVYYASRKTSDAETRYHSSKLELLSLVWSVNKLRQFLLGIKFTIYTDCQALTYLNSFKSLSAQIARWHDSLQDYDYEVKYRPGARMAHADALSRAPVTTEEADLDDVLAGRYDVCTLMTERERVLMCQTADPEIKELVQRISQLPEGADEHYEMVEGLLYKKFRERRLFVMPKSMRKSLLVTAHDLSGHPAVDGTMNNLLQDFWFAGMKRYVKQHLYMCFECLLVKNPRGKRPGLLHPIPIGKRPFETVHMDHVGPFITTEAGNRYILVLVDNFTKFVKLYAVETTGAEALLRCTEQFVNAYGLPRRFITDRGSCYTSKVFEKFCLEQGIQLVWTSSRHPRANGQVERTHSVVMATIMTRNDAPHVWDKGLPEVERCINNSESKVTRKTPFELLHGYRARFHLGTLREVTTSPDNWTMPQELWEEARDQLERSKSKTKAAFDSHRHNNIHFAVGEIVVMKRGHVATGESTKLQDRYRGPLVITERLPGDVYRVVELDSTKRSRFATTAHVIQLKSWKLSDEAETDMELEQQTESEEGPREDDDTGLGQKEVLVEPEEGMDEVSRRPVRNRRPPGWMQDYE</sequence>
<dbReference type="GO" id="GO:0016787">
    <property type="term" value="F:hydrolase activity"/>
    <property type="evidence" value="ECO:0007669"/>
    <property type="project" value="UniProtKB-KW"/>
</dbReference>
<keyword evidence="5" id="KW-0255">Endonuclease</keyword>
<dbReference type="Pfam" id="PF00665">
    <property type="entry name" value="rve"/>
    <property type="match status" value="1"/>
</dbReference>
<dbReference type="GO" id="GO:0003676">
    <property type="term" value="F:nucleic acid binding"/>
    <property type="evidence" value="ECO:0007669"/>
    <property type="project" value="InterPro"/>
</dbReference>
<gene>
    <name evidence="13" type="primary">TY3B-I_21</name>
    <name evidence="13" type="ORF">g.170714</name>
</gene>
<evidence type="ECO:0000259" key="11">
    <source>
        <dbReference type="PROSITE" id="PS50878"/>
    </source>
</evidence>
<feature type="region of interest" description="Disordered" evidence="9">
    <location>
        <begin position="250"/>
        <end position="269"/>
    </location>
</feature>
<dbReference type="GO" id="GO:0042575">
    <property type="term" value="C:DNA polymerase complex"/>
    <property type="evidence" value="ECO:0007669"/>
    <property type="project" value="UniProtKB-ARBA"/>
</dbReference>
<dbReference type="SUPFAM" id="SSF50630">
    <property type="entry name" value="Acid proteases"/>
    <property type="match status" value="1"/>
</dbReference>
<dbReference type="PROSITE" id="PS50994">
    <property type="entry name" value="INTEGRASE"/>
    <property type="match status" value="1"/>
</dbReference>
<dbReference type="PROSITE" id="PS50878">
    <property type="entry name" value="RT_POL"/>
    <property type="match status" value="1"/>
</dbReference>
<dbReference type="Pfam" id="PF00098">
    <property type="entry name" value="zf-CCHC"/>
    <property type="match status" value="1"/>
</dbReference>
<evidence type="ECO:0000256" key="2">
    <source>
        <dbReference type="ARBA" id="ARBA00022679"/>
    </source>
</evidence>
<evidence type="ECO:0000313" key="13">
    <source>
        <dbReference type="EMBL" id="MBY28558.1"/>
    </source>
</evidence>
<evidence type="ECO:0000256" key="7">
    <source>
        <dbReference type="ARBA" id="ARBA00022918"/>
    </source>
</evidence>
<dbReference type="InterPro" id="IPR041588">
    <property type="entry name" value="Integrase_H2C2"/>
</dbReference>